<feature type="chain" id="PRO_5026659628" description="3-phosphoglycerate kinase" evidence="1">
    <location>
        <begin position="22"/>
        <end position="120"/>
    </location>
</feature>
<evidence type="ECO:0000313" key="3">
    <source>
        <dbReference type="Proteomes" id="UP000501534"/>
    </source>
</evidence>
<accession>A0A6M4GZX2</accession>
<protein>
    <recommendedName>
        <fullName evidence="4">3-phosphoglycerate kinase</fullName>
    </recommendedName>
</protein>
<proteinExistence type="predicted"/>
<organism evidence="2 3">
    <name type="scientific">Usitatibacter rugosus</name>
    <dbReference type="NCBI Taxonomy" id="2732067"/>
    <lineage>
        <taxon>Bacteria</taxon>
        <taxon>Pseudomonadati</taxon>
        <taxon>Pseudomonadota</taxon>
        <taxon>Betaproteobacteria</taxon>
        <taxon>Nitrosomonadales</taxon>
        <taxon>Usitatibacteraceae</taxon>
        <taxon>Usitatibacter</taxon>
    </lineage>
</organism>
<dbReference type="RefSeq" id="WP_171093760.1">
    <property type="nucleotide sequence ID" value="NZ_CP053069.1"/>
</dbReference>
<dbReference type="Proteomes" id="UP000501534">
    <property type="component" value="Chromosome"/>
</dbReference>
<keyword evidence="1" id="KW-0732">Signal</keyword>
<sequence>MRTFRFTLLVTATIASLGAFATPDNYSIDLKTETSGLDVVATATPGPLAQVDVSNRSGQRVRCFVDFEGGKLTPWRKEAWLAPGTVARVNRRVNDPDIEKMSVQVSCGTLSPDEAIPPVR</sequence>
<gene>
    <name evidence="2" type="ORF">DSM104443_03056</name>
</gene>
<feature type="signal peptide" evidence="1">
    <location>
        <begin position="1"/>
        <end position="21"/>
    </location>
</feature>
<dbReference type="AlphaFoldDB" id="A0A6M4GZX2"/>
<evidence type="ECO:0000313" key="2">
    <source>
        <dbReference type="EMBL" id="QJR11973.1"/>
    </source>
</evidence>
<dbReference type="KEGG" id="uru:DSM104443_03056"/>
<reference evidence="2 3" key="1">
    <citation type="submission" date="2020-04" db="EMBL/GenBank/DDBJ databases">
        <title>Usitatibacter rugosus gen. nov., sp. nov. and Usitatibacter palustris sp. nov., novel members of Usitatibacteraceae fam. nov. within the order Nitrosomonadales isolated from soil.</title>
        <authorList>
            <person name="Huber K.J."/>
            <person name="Neumann-Schaal M."/>
            <person name="Geppert A."/>
            <person name="Luckner M."/>
            <person name="Wanner G."/>
            <person name="Overmann J."/>
        </authorList>
    </citation>
    <scope>NUCLEOTIDE SEQUENCE [LARGE SCALE GENOMIC DNA]</scope>
    <source>
        <strain evidence="2 3">0125_3</strain>
    </source>
</reference>
<keyword evidence="3" id="KW-1185">Reference proteome</keyword>
<dbReference type="EMBL" id="CP053069">
    <property type="protein sequence ID" value="QJR11973.1"/>
    <property type="molecule type" value="Genomic_DNA"/>
</dbReference>
<name>A0A6M4GZX2_9PROT</name>
<evidence type="ECO:0000256" key="1">
    <source>
        <dbReference type="SAM" id="SignalP"/>
    </source>
</evidence>
<evidence type="ECO:0008006" key="4">
    <source>
        <dbReference type="Google" id="ProtNLM"/>
    </source>
</evidence>